<keyword evidence="4" id="KW-1185">Reference proteome</keyword>
<comment type="caution">
    <text evidence="3">The sequence shown here is derived from an EMBL/GenBank/DDBJ whole genome shotgun (WGS) entry which is preliminary data.</text>
</comment>
<feature type="domain" description="ABC-three component systems C-terminal" evidence="2">
    <location>
        <begin position="245"/>
        <end position="374"/>
    </location>
</feature>
<evidence type="ECO:0000313" key="3">
    <source>
        <dbReference type="EMBL" id="MBI1685396.1"/>
    </source>
</evidence>
<sequence>MGVVAKVSGSTTAQTLPSPTPWPGVNARLLSSHAGLPIAPLQRLAHFSADDFERFTLEWAEGYLKDHLAGAFEVQQRGGAGDKGRDIVVWLDPPTASPRRSQIYQCKHYTTRLGAGAAAGEIAKLLHYTCLGDFPKPETYWFVTHLGVTGHLQDLIDIPDKLRQFILDEWDKHCAKAITGKGSVVLAGPFKAYVESFDFATFRIKQPHELIDEHGKTKYHHIIFGAPLITRPPVSPPPSTVAPLETAYVGQLFEVIGQELKIPVSQPNDFAHDSTCRVLFNRSRLTFYAAEGLKALARDHMADQGYFTTLLEEFSQGLFFNYSAAGASGYERLVDTIKAAQALQLGGHILADHVQAADREGMCHQMANEDLVRWCKP</sequence>
<gene>
    <name evidence="3" type="ORF">I4Q42_17130</name>
</gene>
<dbReference type="Pfam" id="PF20282">
    <property type="entry name" value="CTD6"/>
    <property type="match status" value="1"/>
</dbReference>
<reference evidence="3 4" key="1">
    <citation type="submission" date="2020-11" db="EMBL/GenBank/DDBJ databases">
        <title>genome sequence of strain KACC 18849.</title>
        <authorList>
            <person name="Gao J."/>
            <person name="Zhang X."/>
        </authorList>
    </citation>
    <scope>NUCLEOTIDE SEQUENCE [LARGE SCALE GENOMIC DNA]</scope>
    <source>
        <strain evidence="3 4">KACC 18849</strain>
    </source>
</reference>
<name>A0ABS0T1L2_9CAUL</name>
<evidence type="ECO:0000313" key="4">
    <source>
        <dbReference type="Proteomes" id="UP000639859"/>
    </source>
</evidence>
<feature type="region of interest" description="Disordered" evidence="1">
    <location>
        <begin position="1"/>
        <end position="20"/>
    </location>
</feature>
<accession>A0ABS0T1L2</accession>
<organism evidence="3 4">
    <name type="scientific">Caulobacter hibisci</name>
    <dbReference type="NCBI Taxonomy" id="2035993"/>
    <lineage>
        <taxon>Bacteria</taxon>
        <taxon>Pseudomonadati</taxon>
        <taxon>Pseudomonadota</taxon>
        <taxon>Alphaproteobacteria</taxon>
        <taxon>Caulobacterales</taxon>
        <taxon>Caulobacteraceae</taxon>
        <taxon>Caulobacter</taxon>
    </lineage>
</organism>
<dbReference type="EMBL" id="JADWOX010000012">
    <property type="protein sequence ID" value="MBI1685396.1"/>
    <property type="molecule type" value="Genomic_DNA"/>
</dbReference>
<proteinExistence type="predicted"/>
<evidence type="ECO:0000259" key="2">
    <source>
        <dbReference type="Pfam" id="PF20282"/>
    </source>
</evidence>
<feature type="compositionally biased region" description="Polar residues" evidence="1">
    <location>
        <begin position="8"/>
        <end position="17"/>
    </location>
</feature>
<evidence type="ECO:0000256" key="1">
    <source>
        <dbReference type="SAM" id="MobiDB-lite"/>
    </source>
</evidence>
<protein>
    <recommendedName>
        <fullName evidence="2">ABC-three component systems C-terminal domain-containing protein</fullName>
    </recommendedName>
</protein>
<dbReference type="InterPro" id="IPR046914">
    <property type="entry name" value="ABC-3C_CTD6"/>
</dbReference>
<dbReference type="Proteomes" id="UP000639859">
    <property type="component" value="Unassembled WGS sequence"/>
</dbReference>